<dbReference type="EC" id="3.1.3.-" evidence="1"/>
<dbReference type="InterPro" id="IPR013078">
    <property type="entry name" value="His_Pase_superF_clade-1"/>
</dbReference>
<sequence length="236" mass="25898">MRHGHVDYFDPDLTDPRMVDLTDEGRRQATAARDALKHAHFDIAVYSGLPRTKQTAEIVLSGFEAAPDLIAHEGLEEVKSGWIRAKSRDELAARLAYGFDNAEAKDASFLPDGETFADAEKRITAAFEDLVLKRDWKTALIVAHEGVNRIALGWACGGGLATISAFEQDLACINLLDVDVTPTENGDGLQIERMSIKALNVTAYDFVKNELSRTSIEHLFGVDFGGLRPARPTSEI</sequence>
<dbReference type="PANTHER" id="PTHR48100">
    <property type="entry name" value="BROAD-SPECIFICITY PHOSPHATASE YOR283W-RELATED"/>
    <property type="match status" value="1"/>
</dbReference>
<organism evidence="1 2">
    <name type="scientific">Hyphococcus lacteus</name>
    <dbReference type="NCBI Taxonomy" id="3143536"/>
    <lineage>
        <taxon>Bacteria</taxon>
        <taxon>Pseudomonadati</taxon>
        <taxon>Pseudomonadota</taxon>
        <taxon>Alphaproteobacteria</taxon>
        <taxon>Parvularculales</taxon>
        <taxon>Parvularculaceae</taxon>
        <taxon>Hyphococcus</taxon>
    </lineage>
</organism>
<proteinExistence type="predicted"/>
<dbReference type="Proteomes" id="UP001560685">
    <property type="component" value="Unassembled WGS sequence"/>
</dbReference>
<dbReference type="SMART" id="SM00855">
    <property type="entry name" value="PGAM"/>
    <property type="match status" value="1"/>
</dbReference>
<accession>A0ABV3Z9N9</accession>
<reference evidence="1 2" key="1">
    <citation type="submission" date="2024-05" db="EMBL/GenBank/DDBJ databases">
        <title>Three bacterial strains, DH-69, EH-24, and ECK-19 isolated from coastal sediments.</title>
        <authorList>
            <person name="Ye Y.-Q."/>
            <person name="Du Z.-J."/>
        </authorList>
    </citation>
    <scope>NUCLEOTIDE SEQUENCE [LARGE SCALE GENOMIC DNA]</scope>
    <source>
        <strain evidence="1 2">ECK-19</strain>
    </source>
</reference>
<keyword evidence="1" id="KW-0378">Hydrolase</keyword>
<gene>
    <name evidence="1" type="ORF">ABFZ84_11275</name>
</gene>
<evidence type="ECO:0000313" key="1">
    <source>
        <dbReference type="EMBL" id="MEX6634126.1"/>
    </source>
</evidence>
<protein>
    <submittedName>
        <fullName evidence="1">Histidine phosphatase family protein</fullName>
        <ecNumber evidence="1">3.1.3.-</ecNumber>
    </submittedName>
</protein>
<dbReference type="Gene3D" id="3.40.50.1240">
    <property type="entry name" value="Phosphoglycerate mutase-like"/>
    <property type="match status" value="1"/>
</dbReference>
<dbReference type="RefSeq" id="WP_369314116.1">
    <property type="nucleotide sequence ID" value="NZ_JBEHZE010000001.1"/>
</dbReference>
<dbReference type="CDD" id="cd07067">
    <property type="entry name" value="HP_PGM_like"/>
    <property type="match status" value="1"/>
</dbReference>
<keyword evidence="2" id="KW-1185">Reference proteome</keyword>
<evidence type="ECO:0000313" key="2">
    <source>
        <dbReference type="Proteomes" id="UP001560685"/>
    </source>
</evidence>
<dbReference type="GO" id="GO:0016787">
    <property type="term" value="F:hydrolase activity"/>
    <property type="evidence" value="ECO:0007669"/>
    <property type="project" value="UniProtKB-KW"/>
</dbReference>
<dbReference type="Pfam" id="PF00300">
    <property type="entry name" value="His_Phos_1"/>
    <property type="match status" value="1"/>
</dbReference>
<name>A0ABV3Z9N9_9PROT</name>
<comment type="caution">
    <text evidence="1">The sequence shown here is derived from an EMBL/GenBank/DDBJ whole genome shotgun (WGS) entry which is preliminary data.</text>
</comment>
<dbReference type="InterPro" id="IPR050275">
    <property type="entry name" value="PGM_Phosphatase"/>
</dbReference>
<dbReference type="SUPFAM" id="SSF53254">
    <property type="entry name" value="Phosphoglycerate mutase-like"/>
    <property type="match status" value="1"/>
</dbReference>
<dbReference type="EMBL" id="JBEHZE010000001">
    <property type="protein sequence ID" value="MEX6634126.1"/>
    <property type="molecule type" value="Genomic_DNA"/>
</dbReference>
<dbReference type="InterPro" id="IPR029033">
    <property type="entry name" value="His_PPase_superfam"/>
</dbReference>